<keyword evidence="2" id="KW-0805">Transcription regulation</keyword>
<feature type="domain" description="HTH myb-type" evidence="7">
    <location>
        <begin position="201"/>
        <end position="261"/>
    </location>
</feature>
<reference evidence="8 9" key="1">
    <citation type="submission" date="2018-04" db="EMBL/GenBank/DDBJ databases">
        <title>WGS assembly of Panicum hallii var. hallii HAL2.</title>
        <authorList>
            <person name="Lovell J."/>
            <person name="Jenkins J."/>
            <person name="Lowry D."/>
            <person name="Mamidi S."/>
            <person name="Sreedasyam A."/>
            <person name="Weng X."/>
            <person name="Barry K."/>
            <person name="Bonette J."/>
            <person name="Campitelli B."/>
            <person name="Daum C."/>
            <person name="Gordon S."/>
            <person name="Gould B."/>
            <person name="Lipzen A."/>
            <person name="MacQueen A."/>
            <person name="Palacio-Mejia J."/>
            <person name="Plott C."/>
            <person name="Shakirov E."/>
            <person name="Shu S."/>
            <person name="Yoshinaga Y."/>
            <person name="Zane M."/>
            <person name="Rokhsar D."/>
            <person name="Grimwood J."/>
            <person name="Schmutz J."/>
            <person name="Juenger T."/>
        </authorList>
    </citation>
    <scope>NUCLEOTIDE SEQUENCE [LARGE SCALE GENOMIC DNA]</scope>
    <source>
        <strain evidence="9">cv. HAL2</strain>
    </source>
</reference>
<dbReference type="Pfam" id="PF00249">
    <property type="entry name" value="Myb_DNA-binding"/>
    <property type="match status" value="1"/>
</dbReference>
<evidence type="ECO:0000259" key="7">
    <source>
        <dbReference type="PROSITE" id="PS51294"/>
    </source>
</evidence>
<protein>
    <recommendedName>
        <fullName evidence="7">HTH myb-type domain-containing protein</fullName>
    </recommendedName>
</protein>
<dbReference type="InterPro" id="IPR001005">
    <property type="entry name" value="SANT/Myb"/>
</dbReference>
<accession>A0A2T7CXB8</accession>
<keyword evidence="5" id="KW-0539">Nucleus</keyword>
<dbReference type="NCBIfam" id="TIGR01557">
    <property type="entry name" value="myb_SHAQKYF"/>
    <property type="match status" value="1"/>
</dbReference>
<dbReference type="Gene3D" id="1.10.10.60">
    <property type="entry name" value="Homeodomain-like"/>
    <property type="match status" value="1"/>
</dbReference>
<evidence type="ECO:0000256" key="2">
    <source>
        <dbReference type="ARBA" id="ARBA00023015"/>
    </source>
</evidence>
<evidence type="ECO:0000256" key="4">
    <source>
        <dbReference type="ARBA" id="ARBA00023163"/>
    </source>
</evidence>
<dbReference type="Proteomes" id="UP000244336">
    <property type="component" value="Chromosome 7"/>
</dbReference>
<evidence type="ECO:0000256" key="3">
    <source>
        <dbReference type="ARBA" id="ARBA00023125"/>
    </source>
</evidence>
<dbReference type="SUPFAM" id="SSF46689">
    <property type="entry name" value="Homeodomain-like"/>
    <property type="match status" value="1"/>
</dbReference>
<dbReference type="AlphaFoldDB" id="A0A2T7CXB8"/>
<evidence type="ECO:0000256" key="6">
    <source>
        <dbReference type="SAM" id="MobiDB-lite"/>
    </source>
</evidence>
<organism evidence="8 9">
    <name type="scientific">Panicum hallii var. hallii</name>
    <dbReference type="NCBI Taxonomy" id="1504633"/>
    <lineage>
        <taxon>Eukaryota</taxon>
        <taxon>Viridiplantae</taxon>
        <taxon>Streptophyta</taxon>
        <taxon>Embryophyta</taxon>
        <taxon>Tracheophyta</taxon>
        <taxon>Spermatophyta</taxon>
        <taxon>Magnoliopsida</taxon>
        <taxon>Liliopsida</taxon>
        <taxon>Poales</taxon>
        <taxon>Poaceae</taxon>
        <taxon>PACMAD clade</taxon>
        <taxon>Panicoideae</taxon>
        <taxon>Panicodae</taxon>
        <taxon>Paniceae</taxon>
        <taxon>Panicinae</taxon>
        <taxon>Panicum</taxon>
        <taxon>Panicum sect. Panicum</taxon>
    </lineage>
</organism>
<dbReference type="InterPro" id="IPR009057">
    <property type="entry name" value="Homeodomain-like_sf"/>
</dbReference>
<gene>
    <name evidence="8" type="ORF">GQ55_7G207900</name>
</gene>
<comment type="subcellular location">
    <subcellularLocation>
        <location evidence="1">Nucleus</location>
    </subcellularLocation>
</comment>
<evidence type="ECO:0000256" key="1">
    <source>
        <dbReference type="ARBA" id="ARBA00004123"/>
    </source>
</evidence>
<keyword evidence="4" id="KW-0804">Transcription</keyword>
<evidence type="ECO:0000313" key="9">
    <source>
        <dbReference type="Proteomes" id="UP000244336"/>
    </source>
</evidence>
<name>A0A2T7CXB8_9POAL</name>
<feature type="region of interest" description="Disordered" evidence="6">
    <location>
        <begin position="350"/>
        <end position="393"/>
    </location>
</feature>
<sequence length="393" mass="42813">MSFHYESLYPHDMTLQSSPASTGAPCSASIIASSSSTFSTVMTHGRFPNLLPSIVHPLNAEILYSNPISHSGVSEQPLGGNYPGLPAETTHSADHLGGLLNNNGIDSVDKQPDSGSVRDPNESDERDEWLTCLAGLDDFITADMTSNYPQMAESAHVSSPLNSETWQHEHIVHQLVSVPTIPGHLYPTVSPPATTNVHSPQRTKIRRRWTTEMHDRFIDAVNQLGGCENAKPKAILDIMNVEGLTRDQVKSHLQKYKLAQVRHHSSEVGGTSVETTTSNEAIPSDVQIRIQKFALQVQMELQKKLHEMVERTRHDLLEIHRSILENHVMSLHELEERQNLNTDGRTVHLLPSPPAAAPSVALSRMPGEGSGTAASDEDGQASEAGLLGNNAGA</sequence>
<feature type="region of interest" description="Disordered" evidence="6">
    <location>
        <begin position="75"/>
        <end position="126"/>
    </location>
</feature>
<dbReference type="PANTHER" id="PTHR31499">
    <property type="entry name" value="MYB FAMILY TRANSCRIPTION FACTOR PHL11"/>
    <property type="match status" value="1"/>
</dbReference>
<dbReference type="PROSITE" id="PS51294">
    <property type="entry name" value="HTH_MYB"/>
    <property type="match status" value="1"/>
</dbReference>
<evidence type="ECO:0000256" key="5">
    <source>
        <dbReference type="ARBA" id="ARBA00023242"/>
    </source>
</evidence>
<proteinExistence type="predicted"/>
<dbReference type="GO" id="GO:0005634">
    <property type="term" value="C:nucleus"/>
    <property type="evidence" value="ECO:0007669"/>
    <property type="project" value="UniProtKB-SubCell"/>
</dbReference>
<dbReference type="PANTHER" id="PTHR31499:SF80">
    <property type="entry name" value="HTH MYB-TYPE DOMAIN-CONTAINING PROTEIN"/>
    <property type="match status" value="1"/>
</dbReference>
<dbReference type="OrthoDB" id="654460at2759"/>
<dbReference type="InterPro" id="IPR017930">
    <property type="entry name" value="Myb_dom"/>
</dbReference>
<dbReference type="InterPro" id="IPR006447">
    <property type="entry name" value="Myb_dom_plants"/>
</dbReference>
<keyword evidence="9" id="KW-1185">Reference proteome</keyword>
<dbReference type="FunFam" id="1.10.10.60:FF:000007">
    <property type="entry name" value="Two-component response regulator"/>
    <property type="match status" value="1"/>
</dbReference>
<evidence type="ECO:0000313" key="8">
    <source>
        <dbReference type="EMBL" id="PUZ47964.1"/>
    </source>
</evidence>
<dbReference type="STRING" id="1504633.A0A2T7CXB8"/>
<dbReference type="EMBL" id="CM009755">
    <property type="protein sequence ID" value="PUZ47964.1"/>
    <property type="molecule type" value="Genomic_DNA"/>
</dbReference>
<dbReference type="GO" id="GO:0003700">
    <property type="term" value="F:DNA-binding transcription factor activity"/>
    <property type="evidence" value="ECO:0007669"/>
    <property type="project" value="InterPro"/>
</dbReference>
<keyword evidence="3" id="KW-0238">DNA-binding</keyword>
<dbReference type="Gramene" id="PUZ47964">
    <property type="protein sequence ID" value="PUZ47964"/>
    <property type="gene ID" value="GQ55_7G207900"/>
</dbReference>
<dbReference type="InterPro" id="IPR046955">
    <property type="entry name" value="PHR1-like"/>
</dbReference>
<dbReference type="GO" id="GO:0003677">
    <property type="term" value="F:DNA binding"/>
    <property type="evidence" value="ECO:0007669"/>
    <property type="project" value="UniProtKB-KW"/>
</dbReference>